<evidence type="ECO:0000256" key="4">
    <source>
        <dbReference type="ARBA" id="ARBA00022679"/>
    </source>
</evidence>
<dbReference type="InterPro" id="IPR013792">
    <property type="entry name" value="RNA3'P_cycl/enolpyr_Trfase_a/b"/>
</dbReference>
<sequence length="433" mass="46068">MDMHIGRSGPVHARIKAPPSKSYTHRALIIAALANGISSIKGQLDADDTRITARALAALGVRIVWEQDLITVYGTGGRLRAPDTPIDIGDSGTSMRLLTAVCLLADGPVTLTGSARMQERPIGPLVEALNNAGARISYTKNPGCPPLIIDGTLTGGEIRADGSISSQFISSLLIAAPYAEYDATISLIGPVVSEPYIRITTGMMEIFGIKPEQKSTDPLVWKIPRGMQYKPSSYTVEGDYSSSSYWFALAAVTKGTVTVEGLNPDSEQGDKRLLDILEKMGCTITWSNPSKPGESEVTVSRSGALSGVDVDMADCPDVVQTVAVVAAVAETPTRITGIHHLRAKESDRIAAIVNGLQELGIRCDASEDEIGIIPGTLKGGVIHPERDHRTAMSFAILGTAIGCLTILDAGCVTKSYPEFWEEFRSVWKTAGSC</sequence>
<comment type="subunit">
    <text evidence="7">Monomer.</text>
</comment>
<dbReference type="InterPro" id="IPR006264">
    <property type="entry name" value="EPSP_synthase"/>
</dbReference>
<accession>A0A2V2NA36</accession>
<dbReference type="AlphaFoldDB" id="A0A2V2NA36"/>
<dbReference type="UniPathway" id="UPA00053">
    <property type="reaction ID" value="UER00089"/>
</dbReference>
<feature type="binding site" evidence="7">
    <location>
        <position position="414"/>
    </location>
    <ligand>
        <name>phosphoenolpyruvate</name>
        <dbReference type="ChEBI" id="CHEBI:58702"/>
    </ligand>
</feature>
<feature type="binding site" evidence="7">
    <location>
        <position position="120"/>
    </location>
    <ligand>
        <name>phosphoenolpyruvate</name>
        <dbReference type="ChEBI" id="CHEBI:58702"/>
    </ligand>
</feature>
<dbReference type="GO" id="GO:0008652">
    <property type="term" value="P:amino acid biosynthetic process"/>
    <property type="evidence" value="ECO:0007669"/>
    <property type="project" value="UniProtKB-KW"/>
</dbReference>
<comment type="similarity">
    <text evidence="2 7">Belongs to the EPSP synthase family.</text>
</comment>
<keyword evidence="10" id="KW-1185">Reference proteome</keyword>
<dbReference type="OrthoDB" id="43788at2157"/>
<feature type="binding site" evidence="7">
    <location>
        <position position="22"/>
    </location>
    <ligand>
        <name>3-phosphoshikimate</name>
        <dbReference type="ChEBI" id="CHEBI:145989"/>
    </ligand>
</feature>
<dbReference type="GO" id="GO:0009423">
    <property type="term" value="P:chorismate biosynthetic process"/>
    <property type="evidence" value="ECO:0007669"/>
    <property type="project" value="UniProtKB-UniRule"/>
</dbReference>
<dbReference type="Gene3D" id="3.65.10.10">
    <property type="entry name" value="Enolpyruvate transferase domain"/>
    <property type="match status" value="2"/>
</dbReference>
<dbReference type="PANTHER" id="PTHR21090">
    <property type="entry name" value="AROM/DEHYDROQUINATE SYNTHASE"/>
    <property type="match status" value="1"/>
</dbReference>
<keyword evidence="7" id="KW-0963">Cytoplasm</keyword>
<feature type="binding site" evidence="7">
    <location>
        <position position="344"/>
    </location>
    <ligand>
        <name>3-phosphoshikimate</name>
        <dbReference type="ChEBI" id="CHEBI:145989"/>
    </ligand>
</feature>
<feature type="binding site" evidence="7">
    <location>
        <position position="165"/>
    </location>
    <ligand>
        <name>3-phosphoshikimate</name>
        <dbReference type="ChEBI" id="CHEBI:145989"/>
    </ligand>
</feature>
<evidence type="ECO:0000256" key="2">
    <source>
        <dbReference type="ARBA" id="ARBA00009948"/>
    </source>
</evidence>
<comment type="pathway">
    <text evidence="1">Metabolic intermediate biosynthesis; chorismate biosynthesis; chorismate from D-erythrose 4-phosphate and phosphoenolpyruvate: step 6/7.</text>
</comment>
<evidence type="ECO:0000256" key="1">
    <source>
        <dbReference type="ARBA" id="ARBA00004811"/>
    </source>
</evidence>
<feature type="binding site" evidence="7">
    <location>
        <position position="21"/>
    </location>
    <ligand>
        <name>3-phosphoshikimate</name>
        <dbReference type="ChEBI" id="CHEBI:145989"/>
    </ligand>
</feature>
<feature type="binding site" evidence="7">
    <location>
        <position position="167"/>
    </location>
    <ligand>
        <name>phosphoenolpyruvate</name>
        <dbReference type="ChEBI" id="CHEBI:58702"/>
    </ligand>
</feature>
<evidence type="ECO:0000256" key="6">
    <source>
        <dbReference type="ARBA" id="ARBA00044633"/>
    </source>
</evidence>
<dbReference type="Proteomes" id="UP000245657">
    <property type="component" value="Unassembled WGS sequence"/>
</dbReference>
<dbReference type="PIRSF" id="PIRSF000505">
    <property type="entry name" value="EPSPS"/>
    <property type="match status" value="1"/>
</dbReference>
<dbReference type="InterPro" id="IPR036968">
    <property type="entry name" value="Enolpyruvate_Tfrase_sf"/>
</dbReference>
<comment type="catalytic activity">
    <reaction evidence="6">
        <text>3-phosphoshikimate + phosphoenolpyruvate = 5-O-(1-carboxyvinyl)-3-phosphoshikimate + phosphate</text>
        <dbReference type="Rhea" id="RHEA:21256"/>
        <dbReference type="ChEBI" id="CHEBI:43474"/>
        <dbReference type="ChEBI" id="CHEBI:57701"/>
        <dbReference type="ChEBI" id="CHEBI:58702"/>
        <dbReference type="ChEBI" id="CHEBI:145989"/>
        <dbReference type="EC" id="2.5.1.19"/>
    </reaction>
    <physiologicalReaction direction="left-to-right" evidence="6">
        <dbReference type="Rhea" id="RHEA:21257"/>
    </physiologicalReaction>
</comment>
<dbReference type="GO" id="GO:0003866">
    <property type="term" value="F:3-phosphoshikimate 1-carboxyvinyltransferase activity"/>
    <property type="evidence" value="ECO:0007669"/>
    <property type="project" value="UniProtKB-UniRule"/>
</dbReference>
<feature type="binding site" evidence="7">
    <location>
        <position position="26"/>
    </location>
    <ligand>
        <name>3-phosphoshikimate</name>
        <dbReference type="ChEBI" id="CHEBI:145989"/>
    </ligand>
</feature>
<dbReference type="CDD" id="cd01556">
    <property type="entry name" value="EPSP_synthase"/>
    <property type="match status" value="1"/>
</dbReference>
<dbReference type="InterPro" id="IPR023193">
    <property type="entry name" value="EPSP_synthase_CS"/>
</dbReference>
<dbReference type="EC" id="2.5.1.19" evidence="7"/>
<feature type="domain" description="Enolpyruvate transferase" evidence="8">
    <location>
        <begin position="8"/>
        <end position="422"/>
    </location>
</feature>
<feature type="active site" description="Proton acceptor" evidence="7">
    <location>
        <position position="317"/>
    </location>
</feature>
<evidence type="ECO:0000256" key="7">
    <source>
        <dbReference type="HAMAP-Rule" id="MF_00210"/>
    </source>
</evidence>
<feature type="binding site" evidence="7">
    <location>
        <position position="166"/>
    </location>
    <ligand>
        <name>3-phosphoshikimate</name>
        <dbReference type="ChEBI" id="CHEBI:145989"/>
    </ligand>
</feature>
<name>A0A2V2NA36_9EURY</name>
<protein>
    <recommendedName>
        <fullName evidence="7">3-phosphoshikimate 1-carboxyvinyltransferase</fullName>
        <ecNumber evidence="7">2.5.1.19</ecNumber>
    </recommendedName>
    <alternativeName>
        <fullName evidence="7">5-enolpyruvylshikimate-3-phosphate synthase</fullName>
        <shortName evidence="7">EPSP synthase</shortName>
        <shortName evidence="7">EPSPS</shortName>
    </alternativeName>
</protein>
<organism evidence="9 10">
    <name type="scientific">Methanospirillum lacunae</name>
    <dbReference type="NCBI Taxonomy" id="668570"/>
    <lineage>
        <taxon>Archaea</taxon>
        <taxon>Methanobacteriati</taxon>
        <taxon>Methanobacteriota</taxon>
        <taxon>Stenosarchaea group</taxon>
        <taxon>Methanomicrobia</taxon>
        <taxon>Methanomicrobiales</taxon>
        <taxon>Methanospirillaceae</taxon>
        <taxon>Methanospirillum</taxon>
    </lineage>
</organism>
<comment type="caution">
    <text evidence="9">The sequence shown here is derived from an EMBL/GenBank/DDBJ whole genome shotgun (WGS) entry which is preliminary data.</text>
</comment>
<keyword evidence="3 7" id="KW-0028">Amino-acid biosynthesis</keyword>
<feature type="binding site" evidence="7">
    <location>
        <position position="92"/>
    </location>
    <ligand>
        <name>phosphoenolpyruvate</name>
        <dbReference type="ChEBI" id="CHEBI:58702"/>
    </ligand>
</feature>
<feature type="binding site" evidence="7">
    <location>
        <position position="389"/>
    </location>
    <ligand>
        <name>phosphoenolpyruvate</name>
        <dbReference type="ChEBI" id="CHEBI:58702"/>
    </ligand>
</feature>
<evidence type="ECO:0000256" key="5">
    <source>
        <dbReference type="ARBA" id="ARBA00023141"/>
    </source>
</evidence>
<gene>
    <name evidence="7 9" type="primary">aroA</name>
    <name evidence="9" type="ORF">DK846_01960</name>
</gene>
<proteinExistence type="inferred from homology"/>
<evidence type="ECO:0000313" key="10">
    <source>
        <dbReference type="Proteomes" id="UP000245657"/>
    </source>
</evidence>
<comment type="subcellular location">
    <subcellularLocation>
        <location evidence="7">Cytoplasm</location>
    </subcellularLocation>
</comment>
<feature type="binding site" evidence="7">
    <location>
        <position position="348"/>
    </location>
    <ligand>
        <name>phosphoenolpyruvate</name>
        <dbReference type="ChEBI" id="CHEBI:58702"/>
    </ligand>
</feature>
<dbReference type="PANTHER" id="PTHR21090:SF5">
    <property type="entry name" value="PENTAFUNCTIONAL AROM POLYPEPTIDE"/>
    <property type="match status" value="1"/>
</dbReference>
<dbReference type="HAMAP" id="MF_00210">
    <property type="entry name" value="EPSP_synth"/>
    <property type="match status" value="1"/>
</dbReference>
<dbReference type="GO" id="GO:0005737">
    <property type="term" value="C:cytoplasm"/>
    <property type="evidence" value="ECO:0007669"/>
    <property type="project" value="UniProtKB-SubCell"/>
</dbReference>
<comment type="function">
    <text evidence="7">Catalyzes the transfer of the enolpyruvyl moiety of phosphoenolpyruvate (PEP) to the 5-hydroxyl of shikimate-3-phosphate (S3P) to produce enolpyruvyl shikimate-3-phosphate and inorganic phosphate.</text>
</comment>
<evidence type="ECO:0000313" key="9">
    <source>
        <dbReference type="EMBL" id="PWR74496.1"/>
    </source>
</evidence>
<dbReference type="SUPFAM" id="SSF55205">
    <property type="entry name" value="EPT/RTPC-like"/>
    <property type="match status" value="1"/>
</dbReference>
<feature type="binding site" evidence="7">
    <location>
        <position position="21"/>
    </location>
    <ligand>
        <name>phosphoenolpyruvate</name>
        <dbReference type="ChEBI" id="CHEBI:58702"/>
    </ligand>
</feature>
<dbReference type="InterPro" id="IPR001986">
    <property type="entry name" value="Enolpyruvate_Tfrase_dom"/>
</dbReference>
<reference evidence="9 10" key="1">
    <citation type="submission" date="2018-05" db="EMBL/GenBank/DDBJ databases">
        <title>Draft genome of Methanospirillum lacunae Ki8-1.</title>
        <authorList>
            <person name="Dueholm M.S."/>
            <person name="Nielsen P.H."/>
            <person name="Bakmann L.F."/>
            <person name="Otzen D.E."/>
        </authorList>
    </citation>
    <scope>NUCLEOTIDE SEQUENCE [LARGE SCALE GENOMIC DNA]</scope>
    <source>
        <strain evidence="9 10">Ki8-1</strain>
    </source>
</reference>
<evidence type="ECO:0000256" key="3">
    <source>
        <dbReference type="ARBA" id="ARBA00022605"/>
    </source>
</evidence>
<evidence type="ECO:0000259" key="8">
    <source>
        <dbReference type="Pfam" id="PF00275"/>
    </source>
</evidence>
<feature type="binding site" evidence="7">
    <location>
        <position position="317"/>
    </location>
    <ligand>
        <name>3-phosphoshikimate</name>
        <dbReference type="ChEBI" id="CHEBI:145989"/>
    </ligand>
</feature>
<dbReference type="PROSITE" id="PS00885">
    <property type="entry name" value="EPSP_SYNTHASE_2"/>
    <property type="match status" value="1"/>
</dbReference>
<dbReference type="EMBL" id="QGMY01000002">
    <property type="protein sequence ID" value="PWR74496.1"/>
    <property type="molecule type" value="Genomic_DNA"/>
</dbReference>
<dbReference type="Pfam" id="PF00275">
    <property type="entry name" value="EPSP_synthase"/>
    <property type="match status" value="1"/>
</dbReference>
<dbReference type="GO" id="GO:0009073">
    <property type="term" value="P:aromatic amino acid family biosynthetic process"/>
    <property type="evidence" value="ECO:0007669"/>
    <property type="project" value="UniProtKB-KW"/>
</dbReference>
<feature type="binding site" evidence="7">
    <location>
        <position position="167"/>
    </location>
    <ligand>
        <name>3-phosphoshikimate</name>
        <dbReference type="ChEBI" id="CHEBI:145989"/>
    </ligand>
</feature>
<keyword evidence="4 7" id="KW-0808">Transferase</keyword>
<keyword evidence="5 7" id="KW-0057">Aromatic amino acid biosynthesis</keyword>
<comment type="caution">
    <text evidence="7">Lacks conserved residue(s) required for the propagation of feature annotation.</text>
</comment>
<dbReference type="NCBIfam" id="TIGR01356">
    <property type="entry name" value="aroA"/>
    <property type="match status" value="1"/>
</dbReference>
<feature type="binding site" evidence="7">
    <location>
        <position position="193"/>
    </location>
    <ligand>
        <name>3-phosphoshikimate</name>
        <dbReference type="ChEBI" id="CHEBI:145989"/>
    </ligand>
</feature>